<feature type="compositionally biased region" description="Basic residues" evidence="1">
    <location>
        <begin position="1"/>
        <end position="14"/>
    </location>
</feature>
<accession>A0ABY9T117</accession>
<name>A0ABY9T117_BREBE</name>
<feature type="region of interest" description="Disordered" evidence="1">
    <location>
        <begin position="1"/>
        <end position="28"/>
    </location>
</feature>
<reference evidence="2 3" key="1">
    <citation type="submission" date="2023-09" db="EMBL/GenBank/DDBJ databases">
        <title>Complete Genome and Methylome dissection of Bacillus brevis NEB573 original source of BbsI restriction endonuclease.</title>
        <authorList>
            <person name="Fomenkov A."/>
            <person name="Roberts R.D."/>
        </authorList>
    </citation>
    <scope>NUCLEOTIDE SEQUENCE [LARGE SCALE GENOMIC DNA]</scope>
    <source>
        <strain evidence="2 3">NEB573</strain>
    </source>
</reference>
<protein>
    <submittedName>
        <fullName evidence="2">Uncharacterized protein</fullName>
    </submittedName>
</protein>
<dbReference type="EMBL" id="CP134050">
    <property type="protein sequence ID" value="WNC12657.1"/>
    <property type="molecule type" value="Genomic_DNA"/>
</dbReference>
<dbReference type="Proteomes" id="UP001256827">
    <property type="component" value="Chromosome"/>
</dbReference>
<evidence type="ECO:0000313" key="2">
    <source>
        <dbReference type="EMBL" id="WNC12657.1"/>
    </source>
</evidence>
<sequence>MKLTKTARKKRRARPAGSPRLGRNRKHSVTGLRRWLRVHVRAPQVSVTAPVPTVQVDAPSVNIEAPKPIVIPAPVVKIDVEEESADYASYKGLRRELRKCLKQNQPVELLLASDFGSDNRKFQTGSLTRVDEGIVELRATAPDGTREFSILIPLNRIVAIIPGQTYAAQAAPAAEDEGAETEPISLRLSDEDRESLASG</sequence>
<evidence type="ECO:0000256" key="1">
    <source>
        <dbReference type="SAM" id="MobiDB-lite"/>
    </source>
</evidence>
<feature type="region of interest" description="Disordered" evidence="1">
    <location>
        <begin position="169"/>
        <end position="199"/>
    </location>
</feature>
<proteinExistence type="predicted"/>
<gene>
    <name evidence="2" type="ORF">RGB73_18195</name>
</gene>
<keyword evidence="3" id="KW-1185">Reference proteome</keyword>
<dbReference type="RefSeq" id="WP_310764155.1">
    <property type="nucleotide sequence ID" value="NZ_CP134050.1"/>
</dbReference>
<evidence type="ECO:0000313" key="3">
    <source>
        <dbReference type="Proteomes" id="UP001256827"/>
    </source>
</evidence>
<organism evidence="2 3">
    <name type="scientific">Brevibacillus brevis</name>
    <name type="common">Bacillus brevis</name>
    <dbReference type="NCBI Taxonomy" id="1393"/>
    <lineage>
        <taxon>Bacteria</taxon>
        <taxon>Bacillati</taxon>
        <taxon>Bacillota</taxon>
        <taxon>Bacilli</taxon>
        <taxon>Bacillales</taxon>
        <taxon>Paenibacillaceae</taxon>
        <taxon>Brevibacillus</taxon>
    </lineage>
</organism>